<dbReference type="AlphaFoldDB" id="A0A1S9PBF0"/>
<dbReference type="Pfam" id="PF18962">
    <property type="entry name" value="Por_Secre_tail"/>
    <property type="match status" value="1"/>
</dbReference>
<feature type="signal peptide" evidence="1">
    <location>
        <begin position="1"/>
        <end position="47"/>
    </location>
</feature>
<dbReference type="NCBIfam" id="TIGR04183">
    <property type="entry name" value="Por_Secre_tail"/>
    <property type="match status" value="1"/>
</dbReference>
<feature type="chain" id="PRO_5012345731" description="Secretion system C-terminal sorting domain-containing protein" evidence="1">
    <location>
        <begin position="48"/>
        <end position="950"/>
    </location>
</feature>
<name>A0A1S9PBF0_9SPHI</name>
<dbReference type="EMBL" id="MBTF01000034">
    <property type="protein sequence ID" value="OOQ58249.1"/>
    <property type="molecule type" value="Genomic_DNA"/>
</dbReference>
<proteinExistence type="predicted"/>
<organism evidence="3 4">
    <name type="scientific">Mucilaginibacter pedocola</name>
    <dbReference type="NCBI Taxonomy" id="1792845"/>
    <lineage>
        <taxon>Bacteria</taxon>
        <taxon>Pseudomonadati</taxon>
        <taxon>Bacteroidota</taxon>
        <taxon>Sphingobacteriia</taxon>
        <taxon>Sphingobacteriales</taxon>
        <taxon>Sphingobacteriaceae</taxon>
        <taxon>Mucilaginibacter</taxon>
    </lineage>
</organism>
<keyword evidence="1" id="KW-0732">Signal</keyword>
<keyword evidence="4" id="KW-1185">Reference proteome</keyword>
<dbReference type="OrthoDB" id="101122at2"/>
<evidence type="ECO:0000313" key="4">
    <source>
        <dbReference type="Proteomes" id="UP000189739"/>
    </source>
</evidence>
<accession>A0A1S9PBF0</accession>
<protein>
    <recommendedName>
        <fullName evidence="2">Secretion system C-terminal sorting domain-containing protein</fullName>
    </recommendedName>
</protein>
<evidence type="ECO:0000256" key="1">
    <source>
        <dbReference type="SAM" id="SignalP"/>
    </source>
</evidence>
<evidence type="ECO:0000259" key="2">
    <source>
        <dbReference type="Pfam" id="PF18962"/>
    </source>
</evidence>
<dbReference type="STRING" id="1792845.BC343_11445"/>
<reference evidence="3 4" key="1">
    <citation type="submission" date="2016-07" db="EMBL/GenBank/DDBJ databases">
        <title>Genomic analysis of zinc-resistant bacterium Mucilaginibacter pedocola TBZ30.</title>
        <authorList>
            <person name="Huang J."/>
            <person name="Tang J."/>
        </authorList>
    </citation>
    <scope>NUCLEOTIDE SEQUENCE [LARGE SCALE GENOMIC DNA]</scope>
    <source>
        <strain evidence="3 4">TBZ30</strain>
    </source>
</reference>
<evidence type="ECO:0000313" key="3">
    <source>
        <dbReference type="EMBL" id="OOQ58249.1"/>
    </source>
</evidence>
<sequence>MATLRFTHLNVRYTICNCIRLGKRLQTTCLMLAVIVAVSLMPSKANAAVYYWTGNGGNTDWNNVNNWYIWPFLGVFTGYPGAGDDAYIGSFTPILGTDVFTGPYSPTVNVATTCQRVYVGQNKAATLTVSSALTLTGAFLATDALTVYSGGTVNATANITISAGSNVFANAGVVNISGATLALSGSSSSLQNTSTGVITINGTSTVTFAGSAVITNSGTFNAGTSGSRCTLNLSSASNSVTNNSGGFFNLGSTSIINLTGNSARVTNSSGGRFTLQSDALGSAAIGNISGSSAGLTGYFDVQRFFTGGGLTSNRGYRLLSSPVNQSNSTTSTSTFGLSYLKNHTYLNITYTGVFTGGTGGTGSGFSGTSLGPSIYLYKESLAASNTSYISGKHVGIASIAVTGSPTSTTTGTLSTVNTVHATDAAVTGLNIPIGNGYLFYFVGPSTRTTGSATGAPPVDAITTANGYINQGNFVVHLWFNGTGVNTLSYAAPGPGIKGYNMLGNPYPCTIDLATVITDNPGVDNFYLLNQRAGGTNQNYVAYSKTGGNSSPLAQQYVVSGGGFLVHAINGSQTFTFKESQKVPTINPTGTGLIMSAPKAEILAVNGQLTNAQQRTMAMPAQNNTALTGLYMKMEKDSLNFDYCGIYFGTNYDAKFEDGDARYINGPNNVVTMASQSADGISSAINNMPDYHAGGRIKLNVNAAATGLYKLKLEGVRNIDTLYDIYLMDRYMNDSLDIRRHRVYNFNLNKADSATFGANRFELSIRRRPLPQYLLTDFYAAKVTGGINITWKTQNESNYTGFTLEKQTRGSNEYTSLFDEQSDGRGAYNTIDRQPTSGNNVYRLKQNNADGRISYSQPITIFYDSQAGNGLINVFPNPTAQMINVSIPATTAAQQNYRMRVYNSTGYMVMQKNTPNNNWTENIADFRPGVYVVEVIKADGSTLGKVKFIKN</sequence>
<feature type="domain" description="Secretion system C-terminal sorting" evidence="2">
    <location>
        <begin position="873"/>
        <end position="944"/>
    </location>
</feature>
<dbReference type="Proteomes" id="UP000189739">
    <property type="component" value="Unassembled WGS sequence"/>
</dbReference>
<comment type="caution">
    <text evidence="3">The sequence shown here is derived from an EMBL/GenBank/DDBJ whole genome shotgun (WGS) entry which is preliminary data.</text>
</comment>
<gene>
    <name evidence="3" type="ORF">BC343_11445</name>
</gene>
<dbReference type="InterPro" id="IPR026444">
    <property type="entry name" value="Secre_tail"/>
</dbReference>